<name>A0A218XEF3_PUNGR</name>
<accession>A0A218XEF3</accession>
<dbReference type="AlphaFoldDB" id="A0A218XEF3"/>
<sequence>MGWTGRTGPNWEEGTGLLRDWAKTGRVGIDWAELSAGPKWAKIRAGLGRIGLGSELAELGCWNTGLGRRIPYGPIRNLCRFEKNGNRSG</sequence>
<protein>
    <submittedName>
        <fullName evidence="1">Uncharacterized protein</fullName>
    </submittedName>
</protein>
<dbReference type="EMBL" id="MTKT01001932">
    <property type="protein sequence ID" value="OWM83324.1"/>
    <property type="molecule type" value="Genomic_DNA"/>
</dbReference>
<proteinExistence type="predicted"/>
<evidence type="ECO:0000313" key="2">
    <source>
        <dbReference type="Proteomes" id="UP000197138"/>
    </source>
</evidence>
<reference evidence="2" key="1">
    <citation type="journal article" date="2017" name="Plant J.">
        <title>The pomegranate (Punica granatum L.) genome and the genomics of punicalagin biosynthesis.</title>
        <authorList>
            <person name="Qin G."/>
            <person name="Xu C."/>
            <person name="Ming R."/>
            <person name="Tang H."/>
            <person name="Guyot R."/>
            <person name="Kramer E.M."/>
            <person name="Hu Y."/>
            <person name="Yi X."/>
            <person name="Qi Y."/>
            <person name="Xu X."/>
            <person name="Gao Z."/>
            <person name="Pan H."/>
            <person name="Jian J."/>
            <person name="Tian Y."/>
            <person name="Yue Z."/>
            <person name="Xu Y."/>
        </authorList>
    </citation>
    <scope>NUCLEOTIDE SEQUENCE [LARGE SCALE GENOMIC DNA]</scope>
    <source>
        <strain evidence="2">cv. Dabenzi</strain>
    </source>
</reference>
<gene>
    <name evidence="1" type="ORF">CDL15_Pgr012805</name>
</gene>
<organism evidence="1 2">
    <name type="scientific">Punica granatum</name>
    <name type="common">Pomegranate</name>
    <dbReference type="NCBI Taxonomy" id="22663"/>
    <lineage>
        <taxon>Eukaryota</taxon>
        <taxon>Viridiplantae</taxon>
        <taxon>Streptophyta</taxon>
        <taxon>Embryophyta</taxon>
        <taxon>Tracheophyta</taxon>
        <taxon>Spermatophyta</taxon>
        <taxon>Magnoliopsida</taxon>
        <taxon>eudicotyledons</taxon>
        <taxon>Gunneridae</taxon>
        <taxon>Pentapetalae</taxon>
        <taxon>rosids</taxon>
        <taxon>malvids</taxon>
        <taxon>Myrtales</taxon>
        <taxon>Lythraceae</taxon>
        <taxon>Punica</taxon>
    </lineage>
</organism>
<dbReference type="Proteomes" id="UP000197138">
    <property type="component" value="Unassembled WGS sequence"/>
</dbReference>
<comment type="caution">
    <text evidence="1">The sequence shown here is derived from an EMBL/GenBank/DDBJ whole genome shotgun (WGS) entry which is preliminary data.</text>
</comment>
<evidence type="ECO:0000313" key="1">
    <source>
        <dbReference type="EMBL" id="OWM83324.1"/>
    </source>
</evidence>